<dbReference type="Proteomes" id="UP000494174">
    <property type="component" value="Unassembled WGS sequence"/>
</dbReference>
<reference evidence="1 2" key="1">
    <citation type="submission" date="2019-09" db="EMBL/GenBank/DDBJ databases">
        <authorList>
            <person name="Depoorter E."/>
        </authorList>
    </citation>
    <scope>NUCLEOTIDE SEQUENCE [LARGE SCALE GENOMIC DNA]</scope>
    <source>
        <strain evidence="1">R-15945</strain>
    </source>
</reference>
<evidence type="ECO:0000313" key="1">
    <source>
        <dbReference type="EMBL" id="VWB54120.1"/>
    </source>
</evidence>
<protein>
    <recommendedName>
        <fullName evidence="3">DUF4288 domain-containing protein</fullName>
    </recommendedName>
</protein>
<dbReference type="InterPro" id="IPR025630">
    <property type="entry name" value="DUF4288"/>
</dbReference>
<organism evidence="1 2">
    <name type="scientific">Burkholderia lata (strain ATCC 17760 / DSM 23089 / LMG 22485 / NCIMB 9086 / R18194 / 383)</name>
    <dbReference type="NCBI Taxonomy" id="482957"/>
    <lineage>
        <taxon>Bacteria</taxon>
        <taxon>Pseudomonadati</taxon>
        <taxon>Pseudomonadota</taxon>
        <taxon>Betaproteobacteria</taxon>
        <taxon>Burkholderiales</taxon>
        <taxon>Burkholderiaceae</taxon>
        <taxon>Burkholderia</taxon>
        <taxon>Burkholderia cepacia complex</taxon>
    </lineage>
</organism>
<dbReference type="EMBL" id="CABVPU010000007">
    <property type="protein sequence ID" value="VWB54120.1"/>
    <property type="molecule type" value="Genomic_DNA"/>
</dbReference>
<gene>
    <name evidence="1" type="ORF">BLA15945_02529</name>
</gene>
<dbReference type="RefSeq" id="WP_174968693.1">
    <property type="nucleotide sequence ID" value="NZ_CABVPU010000007.1"/>
</dbReference>
<dbReference type="AlphaFoldDB" id="A0A6P2KFA3"/>
<dbReference type="Pfam" id="PF14119">
    <property type="entry name" value="DUF4288"/>
    <property type="match status" value="1"/>
</dbReference>
<sequence length="110" mass="12528">MYFSALILKKATVGDEAAAQFCENVVILEVESIEDARVAAQEYGKSQAHSYLNEAGQEINWSMERVVDVQEILDQSIKHGSEVYSRFFSNFDDYVRFEPLMRPRGARGDD</sequence>
<proteinExistence type="predicted"/>
<evidence type="ECO:0000313" key="2">
    <source>
        <dbReference type="Proteomes" id="UP000494174"/>
    </source>
</evidence>
<accession>A0A6P2KFA3</accession>
<name>A0A6P2KFA3_BURL3</name>
<evidence type="ECO:0008006" key="3">
    <source>
        <dbReference type="Google" id="ProtNLM"/>
    </source>
</evidence>